<dbReference type="SUPFAM" id="SSF49354">
    <property type="entry name" value="PapD-like"/>
    <property type="match status" value="1"/>
</dbReference>
<dbReference type="Gene3D" id="2.60.40.10">
    <property type="entry name" value="Immunoglobulins"/>
    <property type="match status" value="2"/>
</dbReference>
<evidence type="ECO:0000313" key="9">
    <source>
        <dbReference type="Proteomes" id="UP000192521"/>
    </source>
</evidence>
<dbReference type="InterPro" id="IPR050643">
    <property type="entry name" value="Periplasmic_pilus_chap"/>
</dbReference>
<dbReference type="InterPro" id="IPR036316">
    <property type="entry name" value="Pili_assmbl_chap_C_dom_sf"/>
</dbReference>
<dbReference type="PRINTS" id="PR00969">
    <property type="entry name" value="CHAPERONPILI"/>
</dbReference>
<comment type="similarity">
    <text evidence="2">Belongs to the periplasmic pilus chaperone family.</text>
</comment>
<accession>A0ABX3UH93</accession>
<evidence type="ECO:0000259" key="6">
    <source>
        <dbReference type="Pfam" id="PF00345"/>
    </source>
</evidence>
<dbReference type="SUPFAM" id="SSF49584">
    <property type="entry name" value="Periplasmic chaperone C-domain"/>
    <property type="match status" value="1"/>
</dbReference>
<dbReference type="Pfam" id="PF02753">
    <property type="entry name" value="PapD_C"/>
    <property type="match status" value="1"/>
</dbReference>
<evidence type="ECO:0000256" key="4">
    <source>
        <dbReference type="ARBA" id="ARBA00022764"/>
    </source>
</evidence>
<reference evidence="8 9" key="1">
    <citation type="submission" date="2017-02" db="EMBL/GenBank/DDBJ databases">
        <title>Draft genome sequence of a Kluyvera intermedia isolate from a patient with a pancreatic abscess.</title>
        <authorList>
            <person name="Thele R."/>
        </authorList>
    </citation>
    <scope>NUCLEOTIDE SEQUENCE [LARGE SCALE GENOMIC DNA]</scope>
    <source>
        <strain evidence="8 9">FOSA7093</strain>
    </source>
</reference>
<keyword evidence="3" id="KW-0732">Signal</keyword>
<proteinExistence type="inferred from homology"/>
<evidence type="ECO:0000256" key="5">
    <source>
        <dbReference type="ARBA" id="ARBA00023186"/>
    </source>
</evidence>
<name>A0ABX3UH93_KLUIN</name>
<comment type="caution">
    <text evidence="8">The sequence shown here is derived from an EMBL/GenBank/DDBJ whole genome shotgun (WGS) entry which is preliminary data.</text>
</comment>
<dbReference type="InterPro" id="IPR016148">
    <property type="entry name" value="Pili_assmbl_chaperone_C"/>
</dbReference>
<evidence type="ECO:0000256" key="1">
    <source>
        <dbReference type="ARBA" id="ARBA00004418"/>
    </source>
</evidence>
<feature type="domain" description="Pili assembly chaperone C-terminal" evidence="7">
    <location>
        <begin position="173"/>
        <end position="233"/>
    </location>
</feature>
<dbReference type="InterPro" id="IPR016147">
    <property type="entry name" value="Pili_assmbl_chaperone_N"/>
</dbReference>
<dbReference type="PANTHER" id="PTHR30251:SF2">
    <property type="entry name" value="FIMBRIAL CHAPERONE YADV-RELATED"/>
    <property type="match status" value="1"/>
</dbReference>
<dbReference type="InterPro" id="IPR013783">
    <property type="entry name" value="Ig-like_fold"/>
</dbReference>
<evidence type="ECO:0000259" key="7">
    <source>
        <dbReference type="Pfam" id="PF02753"/>
    </source>
</evidence>
<dbReference type="Proteomes" id="UP000192521">
    <property type="component" value="Unassembled WGS sequence"/>
</dbReference>
<dbReference type="Pfam" id="PF00345">
    <property type="entry name" value="PapD_N"/>
    <property type="match status" value="1"/>
</dbReference>
<comment type="subcellular location">
    <subcellularLocation>
        <location evidence="1">Periplasm</location>
    </subcellularLocation>
</comment>
<keyword evidence="4" id="KW-0574">Periplasm</keyword>
<dbReference type="InterPro" id="IPR001829">
    <property type="entry name" value="Pili_assmbl_chaperone_bac"/>
</dbReference>
<gene>
    <name evidence="8" type="ORF">B2M27_08580</name>
</gene>
<protein>
    <submittedName>
        <fullName evidence="8">Uncharacterized protein</fullName>
    </submittedName>
</protein>
<dbReference type="EMBL" id="MWPR01000010">
    <property type="protein sequence ID" value="ORJ50613.1"/>
    <property type="molecule type" value="Genomic_DNA"/>
</dbReference>
<keyword evidence="9" id="KW-1185">Reference proteome</keyword>
<organism evidence="8 9">
    <name type="scientific">Kluyvera intermedia</name>
    <name type="common">Enterobacter intermedius</name>
    <dbReference type="NCBI Taxonomy" id="61648"/>
    <lineage>
        <taxon>Bacteria</taxon>
        <taxon>Pseudomonadati</taxon>
        <taxon>Pseudomonadota</taxon>
        <taxon>Gammaproteobacteria</taxon>
        <taxon>Enterobacterales</taxon>
        <taxon>Enterobacteriaceae</taxon>
        <taxon>Kluyvera</taxon>
    </lineage>
</organism>
<evidence type="ECO:0000256" key="3">
    <source>
        <dbReference type="ARBA" id="ARBA00022729"/>
    </source>
</evidence>
<dbReference type="InterPro" id="IPR008962">
    <property type="entry name" value="PapD-like_sf"/>
</dbReference>
<keyword evidence="5" id="KW-0143">Chaperone</keyword>
<sequence length="243" mass="26986">MEGNMFRHAVCFSVILLTSVSVAYAGITLNATRVIYLEGKKEATLGVKNDSSAPRLIQAWMDAGEGSEVTPPFIIVPPIFRVDPGKGQSLRIHFTGGNIPRDRESVFWINVLEVSPTPPGKKAGTQNVIQFPVRSRLKLFYRPKDLPGSPQQAVSMLQWRRLPGKEGGELECTNPSAFNISFHDIRLTPPSDMDKTKQSGMCPAKGRVIFKLSTTGQLTQEKVFFSTIDDNGGFDIRETRYRN</sequence>
<dbReference type="PANTHER" id="PTHR30251">
    <property type="entry name" value="PILUS ASSEMBLY CHAPERONE"/>
    <property type="match status" value="1"/>
</dbReference>
<evidence type="ECO:0000256" key="2">
    <source>
        <dbReference type="ARBA" id="ARBA00007399"/>
    </source>
</evidence>
<evidence type="ECO:0000313" key="8">
    <source>
        <dbReference type="EMBL" id="ORJ50613.1"/>
    </source>
</evidence>
<feature type="domain" description="Pili assembly chaperone N-terminal" evidence="6">
    <location>
        <begin position="26"/>
        <end position="146"/>
    </location>
</feature>